<dbReference type="Pfam" id="PF13814">
    <property type="entry name" value="Replic_Relax"/>
    <property type="match status" value="1"/>
</dbReference>
<dbReference type="EMBL" id="BMUU01000024">
    <property type="protein sequence ID" value="GGY70543.1"/>
    <property type="molecule type" value="Genomic_DNA"/>
</dbReference>
<comment type="caution">
    <text evidence="1">The sequence shown here is derived from an EMBL/GenBank/DDBJ whole genome shotgun (WGS) entry which is preliminary data.</text>
</comment>
<dbReference type="RefSeq" id="WP_190029528.1">
    <property type="nucleotide sequence ID" value="NZ_BMUU01000024.1"/>
</dbReference>
<proteinExistence type="predicted"/>
<dbReference type="InterPro" id="IPR025855">
    <property type="entry name" value="Replic_Relax"/>
</dbReference>
<sequence>MPYPHPVPQGVGPLAQQAMHVLYQHRLVSTRQLHQLLTPHHTRAEYLRRQLHTLRNAGLANTVGRRTSGQTELLWWLTDKGAQAVEAVGLLPQRPYRMSPEAALGPLQEHTLAGTDAGLAFVTHARRLGHECSPLDWAPEIAHYYRDDTRPGEELCLIPDAVLNYVHTNQEQRTRTMLTFFIEVDRTQMTIARLAAKLHAYAAYEQYIPQLPASRGARNTRRTATTHAWRSRYPAFPRLLLVLTGASPSRLGRRIADLRSLAASDPDLTTSNLRAGVTTLDQLTEHGPFAPVFTPILGPAQSTDAWLRPVPAAGQSPAA</sequence>
<evidence type="ECO:0008006" key="3">
    <source>
        <dbReference type="Google" id="ProtNLM"/>
    </source>
</evidence>
<evidence type="ECO:0000313" key="2">
    <source>
        <dbReference type="Proteomes" id="UP000600946"/>
    </source>
</evidence>
<keyword evidence="2" id="KW-1185">Reference proteome</keyword>
<protein>
    <recommendedName>
        <fullName evidence="3">Replication-relaxation</fullName>
    </recommendedName>
</protein>
<gene>
    <name evidence="1" type="ORF">GCM10010326_75930</name>
</gene>
<organism evidence="1 2">
    <name type="scientific">Streptomyces xanthochromogenes</name>
    <dbReference type="NCBI Taxonomy" id="67384"/>
    <lineage>
        <taxon>Bacteria</taxon>
        <taxon>Bacillati</taxon>
        <taxon>Actinomycetota</taxon>
        <taxon>Actinomycetes</taxon>
        <taxon>Kitasatosporales</taxon>
        <taxon>Streptomycetaceae</taxon>
        <taxon>Streptomyces</taxon>
    </lineage>
</organism>
<reference evidence="2" key="1">
    <citation type="journal article" date="2019" name="Int. J. Syst. Evol. Microbiol.">
        <title>The Global Catalogue of Microorganisms (GCM) 10K type strain sequencing project: providing services to taxonomists for standard genome sequencing and annotation.</title>
        <authorList>
            <consortium name="The Broad Institute Genomics Platform"/>
            <consortium name="The Broad Institute Genome Sequencing Center for Infectious Disease"/>
            <person name="Wu L."/>
            <person name="Ma J."/>
        </authorList>
    </citation>
    <scope>NUCLEOTIDE SEQUENCE [LARGE SCALE GENOMIC DNA]</scope>
    <source>
        <strain evidence="2">JCM 4594</strain>
    </source>
</reference>
<dbReference type="Proteomes" id="UP000600946">
    <property type="component" value="Unassembled WGS sequence"/>
</dbReference>
<evidence type="ECO:0000313" key="1">
    <source>
        <dbReference type="EMBL" id="GGY70543.1"/>
    </source>
</evidence>
<accession>A0ABQ3AY68</accession>
<dbReference type="GeneID" id="96295423"/>
<name>A0ABQ3AY68_9ACTN</name>